<accession>A0A6C0CFH2</accession>
<feature type="region of interest" description="Disordered" evidence="1">
    <location>
        <begin position="1"/>
        <end position="40"/>
    </location>
</feature>
<feature type="compositionally biased region" description="Acidic residues" evidence="1">
    <location>
        <begin position="247"/>
        <end position="257"/>
    </location>
</feature>
<evidence type="ECO:0000256" key="1">
    <source>
        <dbReference type="SAM" id="MobiDB-lite"/>
    </source>
</evidence>
<organism evidence="2">
    <name type="scientific">viral metagenome</name>
    <dbReference type="NCBI Taxonomy" id="1070528"/>
    <lineage>
        <taxon>unclassified sequences</taxon>
        <taxon>metagenomes</taxon>
        <taxon>organismal metagenomes</taxon>
    </lineage>
</organism>
<feature type="compositionally biased region" description="Basic residues" evidence="1">
    <location>
        <begin position="264"/>
        <end position="282"/>
    </location>
</feature>
<reference evidence="2" key="1">
    <citation type="journal article" date="2020" name="Nature">
        <title>Giant virus diversity and host interactions through global metagenomics.</title>
        <authorList>
            <person name="Schulz F."/>
            <person name="Roux S."/>
            <person name="Paez-Espino D."/>
            <person name="Jungbluth S."/>
            <person name="Walsh D.A."/>
            <person name="Denef V.J."/>
            <person name="McMahon K.D."/>
            <person name="Konstantinidis K.T."/>
            <person name="Eloe-Fadrosh E.A."/>
            <person name="Kyrpides N.C."/>
            <person name="Woyke T."/>
        </authorList>
    </citation>
    <scope>NUCLEOTIDE SEQUENCE</scope>
    <source>
        <strain evidence="2">GVMAG-M-3300020727-4</strain>
    </source>
</reference>
<feature type="compositionally biased region" description="Acidic residues" evidence="1">
    <location>
        <begin position="214"/>
        <end position="227"/>
    </location>
</feature>
<dbReference type="EMBL" id="MN739404">
    <property type="protein sequence ID" value="QHT03053.1"/>
    <property type="molecule type" value="Genomic_DNA"/>
</dbReference>
<sequence>MGSSQSTPQQQQYYQPPERNNYLKTKQTTNSVKSDKKDSEMMKNIKSKNLFYYIVALKDKENKIIEGYDLMIAVDNNHEIQNTQVLSIDDYNKIAGSDDFKNKFNKLNKKIKTGGRRNGMRRRGGTINNIQQCPPCALQQPQQQIQYQKDTTFGQSFTSSFGAGLGAGLGVMSTVLLMDLLLPRFNYYGYGYYDTYGYDNDVFIEVNNYYPDNYDEGYEDGYEDATDNQENSGDNLDSSNIDNTDNGADDGGDDYGDGGDFSGGRRRRKNQKNKRIPRKSKS</sequence>
<proteinExistence type="predicted"/>
<dbReference type="AlphaFoldDB" id="A0A6C0CFH2"/>
<evidence type="ECO:0000313" key="2">
    <source>
        <dbReference type="EMBL" id="QHT03053.1"/>
    </source>
</evidence>
<feature type="compositionally biased region" description="Low complexity" evidence="1">
    <location>
        <begin position="1"/>
        <end position="17"/>
    </location>
</feature>
<feature type="compositionally biased region" description="Polar residues" evidence="1">
    <location>
        <begin position="228"/>
        <end position="239"/>
    </location>
</feature>
<feature type="region of interest" description="Disordered" evidence="1">
    <location>
        <begin position="214"/>
        <end position="282"/>
    </location>
</feature>
<protein>
    <submittedName>
        <fullName evidence="2">Uncharacterized protein</fullName>
    </submittedName>
</protein>
<name>A0A6C0CFH2_9ZZZZ</name>
<feature type="compositionally biased region" description="Polar residues" evidence="1">
    <location>
        <begin position="22"/>
        <end position="32"/>
    </location>
</feature>